<dbReference type="Proteomes" id="UP000568888">
    <property type="component" value="Unassembled WGS sequence"/>
</dbReference>
<protein>
    <recommendedName>
        <fullName evidence="4">Cytochrome c</fullName>
    </recommendedName>
</protein>
<feature type="chain" id="PRO_5027931399" description="Cytochrome c" evidence="1">
    <location>
        <begin position="32"/>
        <end position="817"/>
    </location>
</feature>
<dbReference type="PROSITE" id="PS51257">
    <property type="entry name" value="PROKAR_LIPOPROTEIN"/>
    <property type="match status" value="1"/>
</dbReference>
<dbReference type="NCBIfam" id="TIGR01904">
    <property type="entry name" value="GSu_C4xC__C2xCH"/>
    <property type="match status" value="1"/>
</dbReference>
<proteinExistence type="predicted"/>
<keyword evidence="1" id="KW-0732">Signal</keyword>
<dbReference type="Pfam" id="PF09698">
    <property type="entry name" value="GSu_C4xC__C2xCH"/>
    <property type="match status" value="1"/>
</dbReference>
<accession>A0A6V8N2J3</accession>
<organism evidence="2 3">
    <name type="scientific">Geomonas paludis</name>
    <dbReference type="NCBI Taxonomy" id="2740185"/>
    <lineage>
        <taxon>Bacteria</taxon>
        <taxon>Pseudomonadati</taxon>
        <taxon>Thermodesulfobacteriota</taxon>
        <taxon>Desulfuromonadia</taxon>
        <taxon>Geobacterales</taxon>
        <taxon>Geobacteraceae</taxon>
        <taxon>Geomonas</taxon>
    </lineage>
</organism>
<evidence type="ECO:0000256" key="1">
    <source>
        <dbReference type="SAM" id="SignalP"/>
    </source>
</evidence>
<evidence type="ECO:0000313" key="2">
    <source>
        <dbReference type="EMBL" id="GFO66097.1"/>
    </source>
</evidence>
<feature type="signal peptide" evidence="1">
    <location>
        <begin position="1"/>
        <end position="31"/>
    </location>
</feature>
<sequence>MLNVFKENFAKTLLVAGVIAACAGIPGTASALTCTDCHGNPPVDNASRVGGTTGQFPGSHVTHSGSGAGQYAYACTKCHVNNAAANHANGNIDMAVPINGNTGASYGKGASFAVSNAAFSGNTCSATYCHSKGTSVATGTISGTSPAWGGSTACNSCHGTESGTNGAPGYTTIRSNPTAAPTSTGWTNGTNALVEDSSYAVYTGTTAQPLVLTTFNMTAAGLTTGDTVTGITVALHGLNTTGLVNVALTKTGNTTVAGTAKTVTMPTTDGWVMVNTTPTDLWGTTWTPAEIQAANFGVIVKDNDTTASNIQIDCVKVIVHTAAAPKMNSHANHSSKGCEVCHNATTTTGTTITNAANHVTGSYNLSPVSGTTFTYTYNAVGSSCSTVSCHGTAVWGVSKLGCVGCHSVPITRTKGRAGVQLAAVSTEFGLAWGHKKSGRGAVTDADCIVCHLEGDSATGKGSATYHQDGNIDLRDPDVQGETPITNIAGTAFTFQRFTTSFVAGSRTSSATQETIANIVTQKFCLKCHDADGAKNTTARNATGTQYMPFGGVNLGATYTVANGAAQAGGLINVAGQLATTNSSRHPVLAPLNRDFPTAAKNNDPYKPTGTRGTSGTLSLGVVIHCFDCHNVVGTPLTTRTVAAHGNAVTLRGYPVATNATTGVPISGTTSPTSTTAATLCRICHIPGTSTNHGTGSAFSSGGSGAMSSFIPYGCNQCHGSSYNTAAVRPVRAMDVHGNNVLPTNATQITSTGRWAGTSTGTPAQVNARPYAFIRNTQIFPNHMPKKIGGSTYTPTCMGGSVSPCSRGTETYTAGGTF</sequence>
<evidence type="ECO:0000313" key="3">
    <source>
        <dbReference type="Proteomes" id="UP000568888"/>
    </source>
</evidence>
<reference evidence="3" key="1">
    <citation type="submission" date="2020-06" db="EMBL/GenBank/DDBJ databases">
        <title>Draft genomic sequecing of Geomonas sp. Red736.</title>
        <authorList>
            <person name="Itoh H."/>
            <person name="Xu Z.X."/>
            <person name="Ushijima N."/>
            <person name="Masuda Y."/>
            <person name="Shiratori Y."/>
            <person name="Senoo K."/>
        </authorList>
    </citation>
    <scope>NUCLEOTIDE SEQUENCE [LARGE SCALE GENOMIC DNA]</scope>
    <source>
        <strain evidence="3">Red736</strain>
    </source>
</reference>
<dbReference type="SUPFAM" id="SSF48695">
    <property type="entry name" value="Multiheme cytochromes"/>
    <property type="match status" value="3"/>
</dbReference>
<dbReference type="InterPro" id="IPR010176">
    <property type="entry name" value="C4xCH_C2xCH_motif_GEOSU"/>
</dbReference>
<dbReference type="AlphaFoldDB" id="A0A6V8N2J3"/>
<comment type="caution">
    <text evidence="2">The sequence shown here is derived from an EMBL/GenBank/DDBJ whole genome shotgun (WGS) entry which is preliminary data.</text>
</comment>
<evidence type="ECO:0008006" key="4">
    <source>
        <dbReference type="Google" id="ProtNLM"/>
    </source>
</evidence>
<dbReference type="InterPro" id="IPR036280">
    <property type="entry name" value="Multihaem_cyt_sf"/>
</dbReference>
<dbReference type="EMBL" id="BLXY01000016">
    <property type="protein sequence ID" value="GFO66097.1"/>
    <property type="molecule type" value="Genomic_DNA"/>
</dbReference>
<name>A0A6V8N2J3_9BACT</name>
<dbReference type="RefSeq" id="WP_183350763.1">
    <property type="nucleotide sequence ID" value="NZ_BLXY01000016.1"/>
</dbReference>
<gene>
    <name evidence="2" type="ORF">GMPD_40160</name>
</gene>